<gene>
    <name evidence="2" type="ORF">AVL62_07965</name>
</gene>
<dbReference type="EMBL" id="LQBL01000031">
    <property type="protein sequence ID" value="KUG51867.1"/>
    <property type="molecule type" value="Genomic_DNA"/>
</dbReference>
<dbReference type="SUPFAM" id="SSF46894">
    <property type="entry name" value="C-terminal effector domain of the bipartite response regulators"/>
    <property type="match status" value="1"/>
</dbReference>
<accession>A0A0W8I2A5</accession>
<comment type="caution">
    <text evidence="2">The sequence shown here is derived from an EMBL/GenBank/DDBJ whole genome shotgun (WGS) entry which is preliminary data.</text>
</comment>
<dbReference type="STRING" id="767452.AVL62_07965"/>
<evidence type="ECO:0008006" key="4">
    <source>
        <dbReference type="Google" id="ProtNLM"/>
    </source>
</evidence>
<name>A0A0W8I2A5_9MICO</name>
<dbReference type="InterPro" id="IPR036388">
    <property type="entry name" value="WH-like_DNA-bd_sf"/>
</dbReference>
<evidence type="ECO:0000313" key="3">
    <source>
        <dbReference type="Proteomes" id="UP000054837"/>
    </source>
</evidence>
<protein>
    <recommendedName>
        <fullName evidence="4">HTH luxR-type domain-containing protein</fullName>
    </recommendedName>
</protein>
<dbReference type="Gene3D" id="1.10.10.10">
    <property type="entry name" value="Winged helix-like DNA-binding domain superfamily/Winged helix DNA-binding domain"/>
    <property type="match status" value="1"/>
</dbReference>
<dbReference type="RefSeq" id="WP_058892162.1">
    <property type="nucleotide sequence ID" value="NZ_LQBL01000031.1"/>
</dbReference>
<feature type="coiled-coil region" evidence="1">
    <location>
        <begin position="77"/>
        <end position="104"/>
    </location>
</feature>
<dbReference type="GO" id="GO:0003677">
    <property type="term" value="F:DNA binding"/>
    <property type="evidence" value="ECO:0007669"/>
    <property type="project" value="InterPro"/>
</dbReference>
<keyword evidence="1" id="KW-0175">Coiled coil</keyword>
<dbReference type="Proteomes" id="UP000054837">
    <property type="component" value="Unassembled WGS sequence"/>
</dbReference>
<dbReference type="InterPro" id="IPR016032">
    <property type="entry name" value="Sig_transdc_resp-reg_C-effctor"/>
</dbReference>
<reference evidence="2 3" key="1">
    <citation type="submission" date="2015-12" db="EMBL/GenBank/DDBJ databases">
        <title>Serinicoccus chungangenesis strain CD08_5 genome sequencing and assembly.</title>
        <authorList>
            <person name="Chander A.M."/>
            <person name="Kaur G."/>
            <person name="Nair G.R."/>
            <person name="Dhawan D.K."/>
            <person name="Kochhar R.K."/>
            <person name="Mayilraj S."/>
            <person name="Bhadada S.K."/>
        </authorList>
    </citation>
    <scope>NUCLEOTIDE SEQUENCE [LARGE SCALE GENOMIC DNA]</scope>
    <source>
        <strain evidence="2 3">CD08_5</strain>
    </source>
</reference>
<dbReference type="OrthoDB" id="5932488at2"/>
<evidence type="ECO:0000256" key="1">
    <source>
        <dbReference type="SAM" id="Coils"/>
    </source>
</evidence>
<organism evidence="2 3">
    <name type="scientific">Serinicoccus chungangensis</name>
    <dbReference type="NCBI Taxonomy" id="767452"/>
    <lineage>
        <taxon>Bacteria</taxon>
        <taxon>Bacillati</taxon>
        <taxon>Actinomycetota</taxon>
        <taxon>Actinomycetes</taxon>
        <taxon>Micrococcales</taxon>
        <taxon>Ornithinimicrobiaceae</taxon>
        <taxon>Serinicoccus</taxon>
    </lineage>
</organism>
<evidence type="ECO:0000313" key="2">
    <source>
        <dbReference type="EMBL" id="KUG51867.1"/>
    </source>
</evidence>
<dbReference type="AlphaFoldDB" id="A0A0W8I2A5"/>
<proteinExistence type="predicted"/>
<sequence length="320" mass="35649">MNAQPQTVGLSADVEQLYRHVLRSAPATLPQHAEAMGWQLRDAQRAMGDLERLRLARRVSGDLVKVDDPRAGVGRLLDTEEADLDERRRQLLSLRESLESFESDYRRGLQLSGPRVPPWEQVAPSEAAPVVEHLSRTSRGPILQVTTGPAYDEGVRRRREEAAGGARELRSIFPLSVLTDPQWHSSAQRRAGSGEQQRYLPDDAIGVEFGVFGRSGVMLKEAGEDADHLLLRPPAIIDAFTTLFDELWRRAEPVLSRDASAQDVKLLELLSLGFKDEAIARQMGLGLRTVRRRIAALMEEHGSDTRFQLGLAVSRRGLVD</sequence>
<keyword evidence="3" id="KW-1185">Reference proteome</keyword>
<dbReference type="GO" id="GO:0006355">
    <property type="term" value="P:regulation of DNA-templated transcription"/>
    <property type="evidence" value="ECO:0007669"/>
    <property type="project" value="InterPro"/>
</dbReference>